<protein>
    <submittedName>
        <fullName evidence="2">Uncharacterized protein</fullName>
    </submittedName>
</protein>
<feature type="transmembrane region" description="Helical" evidence="1">
    <location>
        <begin position="97"/>
        <end position="118"/>
    </location>
</feature>
<dbReference type="EMBL" id="VUOL01000005">
    <property type="protein sequence ID" value="KAA2230486.1"/>
    <property type="molecule type" value="Genomic_DNA"/>
</dbReference>
<evidence type="ECO:0000313" key="3">
    <source>
        <dbReference type="EMBL" id="SDU96267.1"/>
    </source>
</evidence>
<evidence type="ECO:0000313" key="2">
    <source>
        <dbReference type="EMBL" id="KAA2230486.1"/>
    </source>
</evidence>
<reference evidence="2 5" key="2">
    <citation type="submission" date="2019-09" db="EMBL/GenBank/DDBJ databases">
        <title>Draft genome sequence of Pseudomonas brenneri CCUG 51514(T).</title>
        <authorList>
            <person name="Tunovic T."/>
            <person name="Pineiro-Iglesias B."/>
            <person name="Unosson C."/>
            <person name="Inganas E."/>
            <person name="Ohlen M."/>
            <person name="Cardew S."/>
            <person name="Jensie-Markopoulos S."/>
            <person name="Salva-Serra F."/>
            <person name="Jaen-Luchoro D."/>
            <person name="Svensson-Stadler L."/>
            <person name="Chun J."/>
            <person name="Moore E."/>
        </authorList>
    </citation>
    <scope>NUCLEOTIDE SEQUENCE [LARGE SCALE GENOMIC DNA]</scope>
    <source>
        <strain evidence="2 5">CCUG 51514</strain>
    </source>
</reference>
<organism evidence="2 5">
    <name type="scientific">Pseudomonas brenneri</name>
    <dbReference type="NCBI Taxonomy" id="129817"/>
    <lineage>
        <taxon>Bacteria</taxon>
        <taxon>Pseudomonadati</taxon>
        <taxon>Pseudomonadota</taxon>
        <taxon>Gammaproteobacteria</taxon>
        <taxon>Pseudomonadales</taxon>
        <taxon>Pseudomonadaceae</taxon>
        <taxon>Pseudomonas</taxon>
    </lineage>
</organism>
<keyword evidence="1" id="KW-0472">Membrane</keyword>
<dbReference type="RefSeq" id="WP_090291332.1">
    <property type="nucleotide sequence ID" value="NZ_BMNU01000007.1"/>
</dbReference>
<evidence type="ECO:0000313" key="5">
    <source>
        <dbReference type="Proteomes" id="UP000325296"/>
    </source>
</evidence>
<evidence type="ECO:0000313" key="4">
    <source>
        <dbReference type="Proteomes" id="UP000199620"/>
    </source>
</evidence>
<gene>
    <name evidence="2" type="ORF">F1720_10885</name>
    <name evidence="3" type="ORF">SAMN04490181_2229</name>
</gene>
<name>A0A5B2UUG8_9PSED</name>
<dbReference type="EMBL" id="LT629800">
    <property type="protein sequence ID" value="SDU96267.1"/>
    <property type="molecule type" value="Genomic_DNA"/>
</dbReference>
<keyword evidence="1" id="KW-1133">Transmembrane helix</keyword>
<dbReference type="AlphaFoldDB" id="A0A5B2UUG8"/>
<keyword evidence="4" id="KW-1185">Reference proteome</keyword>
<dbReference type="Proteomes" id="UP000199620">
    <property type="component" value="Chromosome I"/>
</dbReference>
<reference evidence="3 4" key="1">
    <citation type="submission" date="2016-10" db="EMBL/GenBank/DDBJ databases">
        <authorList>
            <person name="Varghese N."/>
            <person name="Submissions S."/>
        </authorList>
    </citation>
    <scope>NUCLEOTIDE SEQUENCE [LARGE SCALE GENOMIC DNA]</scope>
    <source>
        <strain evidence="3 4">BS2771</strain>
    </source>
</reference>
<proteinExistence type="predicted"/>
<accession>A0A5B2UUG8</accession>
<keyword evidence="1" id="KW-0812">Transmembrane</keyword>
<dbReference type="Proteomes" id="UP000325296">
    <property type="component" value="Unassembled WGS sequence"/>
</dbReference>
<evidence type="ECO:0000256" key="1">
    <source>
        <dbReference type="SAM" id="Phobius"/>
    </source>
</evidence>
<sequence>MSKLEDIYILALQYAENKESFNLRELATTLNLTPNQETILALQIDRKEIFLHNQVLYFTHRQRDTIELFFTVADKFRLLSHAELEEARLSANSASKYATYALIISIAAAIISSALSLIQINSDISLPEHTTKTLENINQSLSPINQNINKIIEQTETPTKIQQYFIIQNALPYFPTQAIKASKNP</sequence>